<dbReference type="EMBL" id="FOOK01000006">
    <property type="protein sequence ID" value="SFF85021.1"/>
    <property type="molecule type" value="Genomic_DNA"/>
</dbReference>
<evidence type="ECO:0000313" key="3">
    <source>
        <dbReference type="Proteomes" id="UP000198661"/>
    </source>
</evidence>
<dbReference type="RefSeq" id="WP_092036620.1">
    <property type="nucleotide sequence ID" value="NZ_FOOK01000006.1"/>
</dbReference>
<dbReference type="AlphaFoldDB" id="A0A1I2M751"/>
<organism evidence="2 3">
    <name type="scientific">Planifilum fulgidum</name>
    <dbReference type="NCBI Taxonomy" id="201973"/>
    <lineage>
        <taxon>Bacteria</taxon>
        <taxon>Bacillati</taxon>
        <taxon>Bacillota</taxon>
        <taxon>Bacilli</taxon>
        <taxon>Bacillales</taxon>
        <taxon>Thermoactinomycetaceae</taxon>
        <taxon>Planifilum</taxon>
    </lineage>
</organism>
<dbReference type="PROSITE" id="PS50005">
    <property type="entry name" value="TPR"/>
    <property type="match status" value="1"/>
</dbReference>
<accession>A0A1I2M751</accession>
<keyword evidence="1" id="KW-0802">TPR repeat</keyword>
<proteinExistence type="predicted"/>
<dbReference type="Gene3D" id="1.25.40.10">
    <property type="entry name" value="Tetratricopeptide repeat domain"/>
    <property type="match status" value="1"/>
</dbReference>
<dbReference type="STRING" id="201973.SAMN04488025_106140"/>
<sequence>MKAKVPLFDSLGRPIWFDREEFRNHVIPENLKAEWDNPQELYEFVVQIFRDGFIEEAEKGADRLLELYRRDEGTLVLKAAVLLRKGDDVGAEKLLLECIEKYPKRGVAHTFLARVYSRRGDREGALSALRQGLSLEPNQEMALRWLVELYQEKKEDPVPALEPFAEIAGAFWPQLELGRLHLEKDQIPEALRWFEAAVEVTRGMRGEKEPPSYEEEVAVMTSTAKMRQRGLRDEVIDFCRKFWVPTFATPFAGLDYVQALEEAGRVQDGIDVLKAMLPYLLPEYRSFVDQRLHHLESKSLVRRR</sequence>
<dbReference type="OrthoDB" id="2463047at2"/>
<evidence type="ECO:0000313" key="2">
    <source>
        <dbReference type="EMBL" id="SFF85021.1"/>
    </source>
</evidence>
<reference evidence="2 3" key="1">
    <citation type="submission" date="2016-10" db="EMBL/GenBank/DDBJ databases">
        <authorList>
            <person name="de Groot N.N."/>
        </authorList>
    </citation>
    <scope>NUCLEOTIDE SEQUENCE [LARGE SCALE GENOMIC DNA]</scope>
    <source>
        <strain evidence="2 3">DSM 44945</strain>
    </source>
</reference>
<dbReference type="Proteomes" id="UP000198661">
    <property type="component" value="Unassembled WGS sequence"/>
</dbReference>
<gene>
    <name evidence="2" type="ORF">SAMN04488025_106140</name>
</gene>
<protein>
    <submittedName>
        <fullName evidence="2">Uncharacterized protein</fullName>
    </submittedName>
</protein>
<dbReference type="InterPro" id="IPR019734">
    <property type="entry name" value="TPR_rpt"/>
</dbReference>
<dbReference type="SMART" id="SM00028">
    <property type="entry name" value="TPR"/>
    <property type="match status" value="3"/>
</dbReference>
<feature type="repeat" description="TPR" evidence="1">
    <location>
        <begin position="106"/>
        <end position="139"/>
    </location>
</feature>
<keyword evidence="3" id="KW-1185">Reference proteome</keyword>
<name>A0A1I2M751_9BACL</name>
<dbReference type="InterPro" id="IPR011990">
    <property type="entry name" value="TPR-like_helical_dom_sf"/>
</dbReference>
<evidence type="ECO:0000256" key="1">
    <source>
        <dbReference type="PROSITE-ProRule" id="PRU00339"/>
    </source>
</evidence>
<dbReference type="SUPFAM" id="SSF48452">
    <property type="entry name" value="TPR-like"/>
    <property type="match status" value="1"/>
</dbReference>